<keyword evidence="1 4" id="KW-0349">Heme</keyword>
<dbReference type="InterPro" id="IPR036909">
    <property type="entry name" value="Cyt_c-like_dom_sf"/>
</dbReference>
<reference evidence="7 8" key="1">
    <citation type="submission" date="2023-10" db="EMBL/GenBank/DDBJ databases">
        <title>Complete Genome Sequence of Limnobacter thiooxidans CS-K2T, Isolated from freshwater lake sediments in Bavaria, Germany.</title>
        <authorList>
            <person name="Naruki M."/>
            <person name="Watanabe A."/>
            <person name="Warashina T."/>
            <person name="Morita T."/>
            <person name="Arakawa K."/>
        </authorList>
    </citation>
    <scope>NUCLEOTIDE SEQUENCE [LARGE SCALE GENOMIC DNA]</scope>
    <source>
        <strain evidence="7 8">CS-K2</strain>
    </source>
</reference>
<dbReference type="EMBL" id="AP028947">
    <property type="protein sequence ID" value="BET27407.1"/>
    <property type="molecule type" value="Genomic_DNA"/>
</dbReference>
<evidence type="ECO:0000256" key="5">
    <source>
        <dbReference type="SAM" id="SignalP"/>
    </source>
</evidence>
<dbReference type="Proteomes" id="UP001329151">
    <property type="component" value="Chromosome"/>
</dbReference>
<feature type="signal peptide" evidence="5">
    <location>
        <begin position="1"/>
        <end position="19"/>
    </location>
</feature>
<gene>
    <name evidence="7" type="ORF">RGQ30_29080</name>
</gene>
<dbReference type="Pfam" id="PF13442">
    <property type="entry name" value="Cytochrome_CBB3"/>
    <property type="match status" value="1"/>
</dbReference>
<dbReference type="InterPro" id="IPR009056">
    <property type="entry name" value="Cyt_c-like_dom"/>
</dbReference>
<proteinExistence type="predicted"/>
<evidence type="ECO:0000256" key="3">
    <source>
        <dbReference type="ARBA" id="ARBA00023004"/>
    </source>
</evidence>
<evidence type="ECO:0000259" key="6">
    <source>
        <dbReference type="PROSITE" id="PS51007"/>
    </source>
</evidence>
<dbReference type="KEGG" id="lto:RGQ30_29080"/>
<feature type="chain" id="PRO_5045626080" evidence="5">
    <location>
        <begin position="20"/>
        <end position="113"/>
    </location>
</feature>
<keyword evidence="5" id="KW-0732">Signal</keyword>
<dbReference type="PROSITE" id="PS51007">
    <property type="entry name" value="CYTC"/>
    <property type="match status" value="1"/>
</dbReference>
<sequence>MIRHCILFLLALAPFTAYALDDATVLEQGRKLFQTDAEPACAICHTLADAGSKGKIGPVLDVLKPNEERVMNALRNGKGGMPPFVDHLTVDQMNILARYVSTVTGTEPVKAAP</sequence>
<accession>A0AA86J0L7</accession>
<name>A0AA86J0L7_9BURK</name>
<protein>
    <submittedName>
        <fullName evidence="7">Cytochrome c</fullName>
    </submittedName>
</protein>
<keyword evidence="3 4" id="KW-0408">Iron</keyword>
<feature type="domain" description="Cytochrome c" evidence="6">
    <location>
        <begin position="24"/>
        <end position="104"/>
    </location>
</feature>
<evidence type="ECO:0000256" key="1">
    <source>
        <dbReference type="ARBA" id="ARBA00022617"/>
    </source>
</evidence>
<evidence type="ECO:0000256" key="2">
    <source>
        <dbReference type="ARBA" id="ARBA00022723"/>
    </source>
</evidence>
<organism evidence="7 8">
    <name type="scientific">Limnobacter thiooxidans</name>
    <dbReference type="NCBI Taxonomy" id="131080"/>
    <lineage>
        <taxon>Bacteria</taxon>
        <taxon>Pseudomonadati</taxon>
        <taxon>Pseudomonadota</taxon>
        <taxon>Betaproteobacteria</taxon>
        <taxon>Burkholderiales</taxon>
        <taxon>Burkholderiaceae</taxon>
        <taxon>Limnobacter</taxon>
    </lineage>
</organism>
<dbReference type="GO" id="GO:0046872">
    <property type="term" value="F:metal ion binding"/>
    <property type="evidence" value="ECO:0007669"/>
    <property type="project" value="UniProtKB-KW"/>
</dbReference>
<dbReference type="AlphaFoldDB" id="A0AA86J0L7"/>
<dbReference type="SUPFAM" id="SSF46626">
    <property type="entry name" value="Cytochrome c"/>
    <property type="match status" value="1"/>
</dbReference>
<dbReference type="Gene3D" id="1.10.760.10">
    <property type="entry name" value="Cytochrome c-like domain"/>
    <property type="match status" value="1"/>
</dbReference>
<evidence type="ECO:0000313" key="7">
    <source>
        <dbReference type="EMBL" id="BET27407.1"/>
    </source>
</evidence>
<dbReference type="RefSeq" id="WP_130557512.1">
    <property type="nucleotide sequence ID" value="NZ_AP028947.1"/>
</dbReference>
<dbReference type="GO" id="GO:0009055">
    <property type="term" value="F:electron transfer activity"/>
    <property type="evidence" value="ECO:0007669"/>
    <property type="project" value="InterPro"/>
</dbReference>
<evidence type="ECO:0000313" key="8">
    <source>
        <dbReference type="Proteomes" id="UP001329151"/>
    </source>
</evidence>
<keyword evidence="2 4" id="KW-0479">Metal-binding</keyword>
<dbReference type="GO" id="GO:0020037">
    <property type="term" value="F:heme binding"/>
    <property type="evidence" value="ECO:0007669"/>
    <property type="project" value="InterPro"/>
</dbReference>
<evidence type="ECO:0000256" key="4">
    <source>
        <dbReference type="PROSITE-ProRule" id="PRU00433"/>
    </source>
</evidence>
<keyword evidence="8" id="KW-1185">Reference proteome</keyword>